<dbReference type="AlphaFoldDB" id="A0A087UFS5"/>
<dbReference type="GO" id="GO:0006325">
    <property type="term" value="P:chromatin organization"/>
    <property type="evidence" value="ECO:0007669"/>
    <property type="project" value="UniProtKB-KW"/>
</dbReference>
<proteinExistence type="predicted"/>
<organism evidence="15 16">
    <name type="scientific">Stegodyphus mimosarum</name>
    <name type="common">African social velvet spider</name>
    <dbReference type="NCBI Taxonomy" id="407821"/>
    <lineage>
        <taxon>Eukaryota</taxon>
        <taxon>Metazoa</taxon>
        <taxon>Ecdysozoa</taxon>
        <taxon>Arthropoda</taxon>
        <taxon>Chelicerata</taxon>
        <taxon>Arachnida</taxon>
        <taxon>Araneae</taxon>
        <taxon>Araneomorphae</taxon>
        <taxon>Entelegynae</taxon>
        <taxon>Eresoidea</taxon>
        <taxon>Eresidae</taxon>
        <taxon>Stegodyphus</taxon>
    </lineage>
</organism>
<evidence type="ECO:0000256" key="4">
    <source>
        <dbReference type="ARBA" id="ARBA00022499"/>
    </source>
</evidence>
<dbReference type="PANTHER" id="PTHR13453:SF1">
    <property type="entry name" value="KAT8 REGULATORY NSL COMPLEX SUBUNIT 2"/>
    <property type="match status" value="1"/>
</dbReference>
<evidence type="ECO:0000313" key="15">
    <source>
        <dbReference type="EMBL" id="KFM76214.1"/>
    </source>
</evidence>
<dbReference type="Proteomes" id="UP000054359">
    <property type="component" value="Unassembled WGS sequence"/>
</dbReference>
<accession>A0A087UFS5</accession>
<comment type="subunit">
    <text evidence="13">Component of the NSL complex at least composed of KAT8/MOF, KANSL1, KANSL2, KANSL3, MCRS1, PHF20, OGT1/OGT, WDR5 and HCFC1.</text>
</comment>
<dbReference type="EMBL" id="KK119615">
    <property type="protein sequence ID" value="KFM76214.1"/>
    <property type="molecule type" value="Genomic_DNA"/>
</dbReference>
<evidence type="ECO:0000256" key="6">
    <source>
        <dbReference type="ARBA" id="ARBA00022843"/>
    </source>
</evidence>
<keyword evidence="4" id="KW-1017">Isopeptide bond</keyword>
<dbReference type="Pfam" id="PF13891">
    <property type="entry name" value="zf-C3HC3H_KANSL2"/>
    <property type="match status" value="1"/>
</dbReference>
<dbReference type="InterPro" id="IPR026316">
    <property type="entry name" value="NSL2"/>
</dbReference>
<evidence type="ECO:0000256" key="7">
    <source>
        <dbReference type="ARBA" id="ARBA00022853"/>
    </source>
</evidence>
<evidence type="ECO:0000256" key="2">
    <source>
        <dbReference type="ARBA" id="ARBA00004173"/>
    </source>
</evidence>
<dbReference type="STRING" id="407821.A0A087UFS5"/>
<sequence length="159" mass="17849">MKYQRIKKRHVHENICIFVENGKKCNSKRISLSKYCFNHILHDPNQVLFKPCGLGKSNDCNNPVLPIEDDVSCEQHLHLTLLKPKEKEVAQNIPPAAADPVQEQEHFQSMDDIASLGLDVVTPGSLFGLDQFGEPGESTDTVLSEDQTDLMQIQPITIN</sequence>
<name>A0A087UFS5_STEMI</name>
<evidence type="ECO:0000256" key="1">
    <source>
        <dbReference type="ARBA" id="ARBA00004123"/>
    </source>
</evidence>
<reference evidence="15 16" key="1">
    <citation type="submission" date="2013-11" db="EMBL/GenBank/DDBJ databases">
        <title>Genome sequencing of Stegodyphus mimosarum.</title>
        <authorList>
            <person name="Bechsgaard J."/>
        </authorList>
    </citation>
    <scope>NUCLEOTIDE SEQUENCE [LARGE SCALE GENOMIC DNA]</scope>
</reference>
<evidence type="ECO:0000259" key="14">
    <source>
        <dbReference type="Pfam" id="PF13891"/>
    </source>
</evidence>
<evidence type="ECO:0000256" key="10">
    <source>
        <dbReference type="ARBA" id="ARBA00032947"/>
    </source>
</evidence>
<dbReference type="InterPro" id="IPR025927">
    <property type="entry name" value="Znf_KANL2-like"/>
</dbReference>
<evidence type="ECO:0000256" key="13">
    <source>
        <dbReference type="ARBA" id="ARBA00093543"/>
    </source>
</evidence>
<gene>
    <name evidence="15" type="ORF">X975_14762</name>
</gene>
<evidence type="ECO:0000256" key="9">
    <source>
        <dbReference type="ARBA" id="ARBA00023242"/>
    </source>
</evidence>
<evidence type="ECO:0000256" key="3">
    <source>
        <dbReference type="ARBA" id="ARBA00015508"/>
    </source>
</evidence>
<evidence type="ECO:0000313" key="16">
    <source>
        <dbReference type="Proteomes" id="UP000054359"/>
    </source>
</evidence>
<keyword evidence="5" id="KW-0597">Phosphoprotein</keyword>
<evidence type="ECO:0000256" key="8">
    <source>
        <dbReference type="ARBA" id="ARBA00023128"/>
    </source>
</evidence>
<keyword evidence="8" id="KW-0496">Mitochondrion</keyword>
<dbReference type="PANTHER" id="PTHR13453">
    <property type="entry name" value="KAT8 REGULATORY NSL COMPLEX SUBUNIT 2"/>
    <property type="match status" value="1"/>
</dbReference>
<feature type="non-terminal residue" evidence="15">
    <location>
        <position position="159"/>
    </location>
</feature>
<protein>
    <recommendedName>
        <fullName evidence="3">KAT8 regulatory NSL complex subunit 2</fullName>
    </recommendedName>
    <alternativeName>
        <fullName evidence="11">NSL complex protein NSL2</fullName>
    </alternativeName>
    <alternativeName>
        <fullName evidence="10">Non-specific lethal 2 homolog</fullName>
    </alternativeName>
</protein>
<dbReference type="GO" id="GO:0044545">
    <property type="term" value="C:NSL complex"/>
    <property type="evidence" value="ECO:0007669"/>
    <property type="project" value="TreeGrafter"/>
</dbReference>
<evidence type="ECO:0000256" key="12">
    <source>
        <dbReference type="ARBA" id="ARBA00093359"/>
    </source>
</evidence>
<comment type="subcellular location">
    <subcellularLocation>
        <location evidence="2">Mitochondrion</location>
    </subcellularLocation>
    <subcellularLocation>
        <location evidence="1">Nucleus</location>
    </subcellularLocation>
</comment>
<dbReference type="OrthoDB" id="677315at2759"/>
<evidence type="ECO:0000256" key="11">
    <source>
        <dbReference type="ARBA" id="ARBA00033378"/>
    </source>
</evidence>
<evidence type="ECO:0000256" key="5">
    <source>
        <dbReference type="ARBA" id="ARBA00022553"/>
    </source>
</evidence>
<dbReference type="GO" id="GO:0005634">
    <property type="term" value="C:nucleus"/>
    <property type="evidence" value="ECO:0007669"/>
    <property type="project" value="UniProtKB-SubCell"/>
</dbReference>
<dbReference type="GO" id="GO:0005739">
    <property type="term" value="C:mitochondrion"/>
    <property type="evidence" value="ECO:0007669"/>
    <property type="project" value="UniProtKB-SubCell"/>
</dbReference>
<keyword evidence="16" id="KW-1185">Reference proteome</keyword>
<comment type="function">
    <text evidence="12">Non-catalytic component of the NSL histone acetyltransferase complex, a multiprotein complex that mediates histone H4 acetylation at 'Lys-5'- and 'Lys-8' (H4K5ac and H4K8ac) at transcription start sites and promotes transcription initiation. Required for NSL complex stability and for transcription of intraciliary transport genes in both ciliated and non-ciliated cells by regulating histone H4 acetylation at 'Lys-5'- and 'Lys-12' (H4K5ac and H4K12ac). This is necessary for cilium assembly in ciliated cells and for organization of the microtubule cytoskeleton in non-ciliated cells. Required within the NSL complex to maintain nuclear architecture stability by promoting KAT8-mediated acetylation of lamin LMNA.</text>
</comment>
<feature type="domain" description="KANL2-like probable zinc-finger" evidence="14">
    <location>
        <begin position="16"/>
        <end position="76"/>
    </location>
</feature>
<keyword evidence="9" id="KW-0539">Nucleus</keyword>
<keyword evidence="7" id="KW-0156">Chromatin regulator</keyword>
<keyword evidence="6" id="KW-0832">Ubl conjugation</keyword>